<organism evidence="2 3">
    <name type="scientific">Pseudoduganella danionis</name>
    <dbReference type="NCBI Taxonomy" id="1890295"/>
    <lineage>
        <taxon>Bacteria</taxon>
        <taxon>Pseudomonadati</taxon>
        <taxon>Pseudomonadota</taxon>
        <taxon>Betaproteobacteria</taxon>
        <taxon>Burkholderiales</taxon>
        <taxon>Oxalobacteraceae</taxon>
        <taxon>Telluria group</taxon>
        <taxon>Pseudoduganella</taxon>
    </lineage>
</organism>
<evidence type="ECO:0000313" key="3">
    <source>
        <dbReference type="Proteomes" id="UP000735592"/>
    </source>
</evidence>
<dbReference type="EMBL" id="WNKW01000001">
    <property type="protein sequence ID" value="MTW32248.1"/>
    <property type="molecule type" value="Genomic_DNA"/>
</dbReference>
<evidence type="ECO:0000259" key="1">
    <source>
        <dbReference type="Pfam" id="PF07589"/>
    </source>
</evidence>
<evidence type="ECO:0000313" key="2">
    <source>
        <dbReference type="EMBL" id="MTW32248.1"/>
    </source>
</evidence>
<dbReference type="InterPro" id="IPR013424">
    <property type="entry name" value="Ice-binding_C"/>
</dbReference>
<name>A0ABW9SLZ3_9BURK</name>
<gene>
    <name evidence="2" type="ORF">GM655_05325</name>
</gene>
<protein>
    <submittedName>
        <fullName evidence="2">PEP-CTERM sorting domain-containing protein</fullName>
    </submittedName>
</protein>
<feature type="domain" description="Ice-binding protein C-terminal" evidence="1">
    <location>
        <begin position="147"/>
        <end position="171"/>
    </location>
</feature>
<sequence length="174" mass="18993">MVLSFATVAQAQIINSSTPIPNSNVLINLNNSGLDWVYAGPIGPNEWGVGNIQPASYRAAEGWRVATAAEWANRPVWTDFIVPGHTVLAQAGFNDHSAYRFASEYWGNFYHVDINDYARGIVTDGVNGNLSFSVPETIYVRNTIMGAVPEPDAFAMLAAGLGMIGYTLRRRRQA</sequence>
<dbReference type="Pfam" id="PF07589">
    <property type="entry name" value="PEP-CTERM"/>
    <property type="match status" value="1"/>
</dbReference>
<reference evidence="2 3" key="1">
    <citation type="submission" date="2019-11" db="EMBL/GenBank/DDBJ databases">
        <title>Type strains purchased from KCTC, JCM and DSMZ.</title>
        <authorList>
            <person name="Lu H."/>
        </authorList>
    </citation>
    <scope>NUCLEOTIDE SEQUENCE [LARGE SCALE GENOMIC DNA]</scope>
    <source>
        <strain evidence="2 3">DSM 103461</strain>
    </source>
</reference>
<comment type="caution">
    <text evidence="2">The sequence shown here is derived from an EMBL/GenBank/DDBJ whole genome shotgun (WGS) entry which is preliminary data.</text>
</comment>
<proteinExistence type="predicted"/>
<keyword evidence="3" id="KW-1185">Reference proteome</keyword>
<accession>A0ABW9SLZ3</accession>
<dbReference type="Proteomes" id="UP000735592">
    <property type="component" value="Unassembled WGS sequence"/>
</dbReference>
<dbReference type="NCBIfam" id="TIGR02595">
    <property type="entry name" value="PEP_CTERM"/>
    <property type="match status" value="1"/>
</dbReference>